<reference evidence="1 2" key="1">
    <citation type="submission" date="2023-01" db="EMBL/GenBank/DDBJ databases">
        <title>Genomes from the Australian National Cyanobacteria Reference Collection.</title>
        <authorList>
            <person name="Willis A."/>
            <person name="Lee E.M.F."/>
        </authorList>
    </citation>
    <scope>NUCLEOTIDE SEQUENCE [LARGE SCALE GENOMIC DNA]</scope>
    <source>
        <strain evidence="1 2">CS-549</strain>
    </source>
</reference>
<gene>
    <name evidence="1" type="ORF">PN497_25025</name>
</gene>
<comment type="caution">
    <text evidence="1">The sequence shown here is derived from an EMBL/GenBank/DDBJ whole genome shotgun (WGS) entry which is preliminary data.</text>
</comment>
<dbReference type="EMBL" id="JAQMTI010000322">
    <property type="protein sequence ID" value="MDB9444589.1"/>
    <property type="molecule type" value="Genomic_DNA"/>
</dbReference>
<proteinExistence type="predicted"/>
<name>A0ABT4ZZA3_9CYAN</name>
<organism evidence="1 2">
    <name type="scientific">Sphaerospermopsis kisseleviana CS-549</name>
    <dbReference type="NCBI Taxonomy" id="3021783"/>
    <lineage>
        <taxon>Bacteria</taxon>
        <taxon>Bacillati</taxon>
        <taxon>Cyanobacteriota</taxon>
        <taxon>Cyanophyceae</taxon>
        <taxon>Nostocales</taxon>
        <taxon>Aphanizomenonaceae</taxon>
        <taxon>Sphaerospermopsis</taxon>
        <taxon>Sphaerospermopsis kisseleviana</taxon>
    </lineage>
</organism>
<dbReference type="Proteomes" id="UP001211711">
    <property type="component" value="Unassembled WGS sequence"/>
</dbReference>
<dbReference type="RefSeq" id="WP_272111028.1">
    <property type="nucleotide sequence ID" value="NZ_JAQMTI010000322.1"/>
</dbReference>
<protein>
    <submittedName>
        <fullName evidence="1">Uncharacterized protein</fullName>
    </submittedName>
</protein>
<evidence type="ECO:0000313" key="2">
    <source>
        <dbReference type="Proteomes" id="UP001211711"/>
    </source>
</evidence>
<evidence type="ECO:0000313" key="1">
    <source>
        <dbReference type="EMBL" id="MDB9444589.1"/>
    </source>
</evidence>
<accession>A0ABT4ZZA3</accession>
<dbReference type="SUPFAM" id="SSF82171">
    <property type="entry name" value="DPP6 N-terminal domain-like"/>
    <property type="match status" value="1"/>
</dbReference>
<sequence length="186" mass="19807">MTLSKFLTTLGITTTLAVSSIVGLSNTKQVQAQAKSPYLILANTNIASLVISSTDDIRGWSWNGTTASYIAVNADGGNTLYVRSFDGQKFGSVRSSQSISSTDDIRGWSWNGTTASYVVTNADGGSTLYIRPFNGQKFGPVRSSQSISSTDDIRGWSWNGTTASYVATNADGGSTLYIRPFNGQTL</sequence>
<keyword evidence="2" id="KW-1185">Reference proteome</keyword>